<evidence type="ECO:0000259" key="8">
    <source>
        <dbReference type="Pfam" id="PF04039"/>
    </source>
</evidence>
<dbReference type="Proteomes" id="UP000194267">
    <property type="component" value="Unassembled WGS sequence"/>
</dbReference>
<evidence type="ECO:0000256" key="7">
    <source>
        <dbReference type="SAM" id="Phobius"/>
    </source>
</evidence>
<dbReference type="InterPro" id="IPR007182">
    <property type="entry name" value="MnhB"/>
</dbReference>
<dbReference type="GO" id="GO:0005886">
    <property type="term" value="C:plasma membrane"/>
    <property type="evidence" value="ECO:0007669"/>
    <property type="project" value="UniProtKB-SubCell"/>
</dbReference>
<feature type="transmembrane region" description="Helical" evidence="7">
    <location>
        <begin position="118"/>
        <end position="140"/>
    </location>
</feature>
<keyword evidence="4 7" id="KW-0812">Transmembrane</keyword>
<dbReference type="AlphaFoldDB" id="A0A1Y2TAX0"/>
<proteinExistence type="inferred from homology"/>
<dbReference type="InterPro" id="IPR050622">
    <property type="entry name" value="CPA3_antiporter_subunitB"/>
</dbReference>
<reference evidence="10" key="1">
    <citation type="submission" date="2016-04" db="EMBL/GenBank/DDBJ databases">
        <authorList>
            <person name="Antunes L.P."/>
            <person name="Martins L.F."/>
            <person name="Pereira R.V."/>
            <person name="Thomas A.M."/>
            <person name="Barbosa D."/>
            <person name="Nascimento L."/>
            <person name="Silva G.M."/>
            <person name="Condomitti G.W."/>
            <person name="Digiampietri L.A."/>
            <person name="Lombardi K.C."/>
            <person name="Ramos P.L."/>
            <person name="Quaggio R.B."/>
            <person name="Oliveira J.C."/>
            <person name="Pascon R.C."/>
            <person name="Cruz J.B."/>
            <person name="Silva A.M."/>
            <person name="Setubal J.C."/>
        </authorList>
    </citation>
    <scope>NUCLEOTIDE SEQUENCE [LARGE SCALE GENOMIC DNA]</scope>
</reference>
<feature type="domain" description="Na+/H+ antiporter MnhB subunit-related protein" evidence="8">
    <location>
        <begin position="11"/>
        <end position="133"/>
    </location>
</feature>
<comment type="similarity">
    <text evidence="2">Belongs to the CPA3 antiporters (TC 2.A.63) subunit B family.</text>
</comment>
<protein>
    <recommendedName>
        <fullName evidence="8">Na+/H+ antiporter MnhB subunit-related protein domain-containing protein</fullName>
    </recommendedName>
</protein>
<evidence type="ECO:0000256" key="3">
    <source>
        <dbReference type="ARBA" id="ARBA00022475"/>
    </source>
</evidence>
<comment type="caution">
    <text evidence="9">The sequence shown here is derived from an EMBL/GenBank/DDBJ whole genome shotgun (WGS) entry which is preliminary data.</text>
</comment>
<accession>A0A1Y2TAX0</accession>
<evidence type="ECO:0000256" key="1">
    <source>
        <dbReference type="ARBA" id="ARBA00004651"/>
    </source>
</evidence>
<dbReference type="PANTHER" id="PTHR33932">
    <property type="entry name" value="NA(+)/H(+) ANTIPORTER SUBUNIT B"/>
    <property type="match status" value="1"/>
</dbReference>
<dbReference type="Pfam" id="PF04039">
    <property type="entry name" value="MnhB"/>
    <property type="match status" value="1"/>
</dbReference>
<evidence type="ECO:0000256" key="5">
    <source>
        <dbReference type="ARBA" id="ARBA00022989"/>
    </source>
</evidence>
<feature type="transmembrane region" description="Helical" evidence="7">
    <location>
        <begin position="73"/>
        <end position="98"/>
    </location>
</feature>
<gene>
    <name evidence="9" type="ORF">A6D92_00245</name>
</gene>
<feature type="transmembrane region" description="Helical" evidence="7">
    <location>
        <begin position="38"/>
        <end position="61"/>
    </location>
</feature>
<dbReference type="RefSeq" id="WP_375220896.1">
    <property type="nucleotide sequence ID" value="NZ_JACSIR010000011.1"/>
</dbReference>
<keyword evidence="6 7" id="KW-0472">Membrane</keyword>
<dbReference type="PANTHER" id="PTHR33932:SF4">
    <property type="entry name" value="NA(+)_H(+) ANTIPORTER SUBUNIT B"/>
    <property type="match status" value="1"/>
</dbReference>
<evidence type="ECO:0000313" key="9">
    <source>
        <dbReference type="EMBL" id="OTA42295.1"/>
    </source>
</evidence>
<organism evidence="9 10">
    <name type="scientific">Symbiobacterium thermophilum</name>
    <dbReference type="NCBI Taxonomy" id="2734"/>
    <lineage>
        <taxon>Bacteria</taxon>
        <taxon>Bacillati</taxon>
        <taxon>Bacillota</taxon>
        <taxon>Clostridia</taxon>
        <taxon>Eubacteriales</taxon>
        <taxon>Symbiobacteriaceae</taxon>
        <taxon>Symbiobacterium</taxon>
    </lineage>
</organism>
<name>A0A1Y2TAX0_SYMTR</name>
<comment type="subcellular location">
    <subcellularLocation>
        <location evidence="1">Cell membrane</location>
        <topology evidence="1">Multi-pass membrane protein</topology>
    </subcellularLocation>
</comment>
<sequence length="164" mass="17046">MVRAQIEQNPIVRVVVHTSLYGLKLLAVWILLRGHHEPGGGFIAGLLIAAAIAMQGVAFGTDAAQAIFPLPPQYLLGGGLLISFATVLGPALAGHAFMEHSAGVIVLPLLGELHWSTAVLFDIGVFLVVVGTMKTVLLSIASDPVRSRPSAAEGAAPSPDREVS</sequence>
<dbReference type="EMBL" id="LWLV01000010">
    <property type="protein sequence ID" value="OTA42295.1"/>
    <property type="molecule type" value="Genomic_DNA"/>
</dbReference>
<keyword evidence="5 7" id="KW-1133">Transmembrane helix</keyword>
<evidence type="ECO:0000313" key="10">
    <source>
        <dbReference type="Proteomes" id="UP000194267"/>
    </source>
</evidence>
<evidence type="ECO:0000256" key="2">
    <source>
        <dbReference type="ARBA" id="ARBA00009425"/>
    </source>
</evidence>
<evidence type="ECO:0000256" key="4">
    <source>
        <dbReference type="ARBA" id="ARBA00022692"/>
    </source>
</evidence>
<feature type="transmembrane region" description="Helical" evidence="7">
    <location>
        <begin position="12"/>
        <end position="32"/>
    </location>
</feature>
<keyword evidence="3" id="KW-1003">Cell membrane</keyword>
<evidence type="ECO:0000256" key="6">
    <source>
        <dbReference type="ARBA" id="ARBA00023136"/>
    </source>
</evidence>